<dbReference type="AlphaFoldDB" id="A0A1I4R4D2"/>
<dbReference type="STRING" id="52442.SAMN05421880_11756"/>
<evidence type="ECO:0000313" key="1">
    <source>
        <dbReference type="EMBL" id="SFM46846.1"/>
    </source>
</evidence>
<accession>A0A1I4R4D2</accession>
<protein>
    <submittedName>
        <fullName evidence="1">Uncharacterized protein</fullName>
    </submittedName>
</protein>
<sequence length="96" mass="10818">MTKTEYKPIQQKEAEYLFSITIHDLEKLAMLLESIDQVREDEGLVQGLSYIAQDMCLASIERLRKTYLEAGLSAGEIEDRPDLDEPVVIKAFGGAK</sequence>
<dbReference type="EMBL" id="FOUF01000017">
    <property type="protein sequence ID" value="SFM46846.1"/>
    <property type="molecule type" value="Genomic_DNA"/>
</dbReference>
<evidence type="ECO:0000313" key="2">
    <source>
        <dbReference type="Proteomes" id="UP000199561"/>
    </source>
</evidence>
<dbReference type="Proteomes" id="UP000199561">
    <property type="component" value="Unassembled WGS sequence"/>
</dbReference>
<proteinExistence type="predicted"/>
<organism evidence="1 2">
    <name type="scientific">Nitrosomonas nitrosa</name>
    <dbReference type="NCBI Taxonomy" id="52442"/>
    <lineage>
        <taxon>Bacteria</taxon>
        <taxon>Pseudomonadati</taxon>
        <taxon>Pseudomonadota</taxon>
        <taxon>Betaproteobacteria</taxon>
        <taxon>Nitrosomonadales</taxon>
        <taxon>Nitrosomonadaceae</taxon>
        <taxon>Nitrosomonas</taxon>
    </lineage>
</organism>
<keyword evidence="2" id="KW-1185">Reference proteome</keyword>
<reference evidence="1 2" key="1">
    <citation type="submission" date="2016-10" db="EMBL/GenBank/DDBJ databases">
        <authorList>
            <person name="de Groot N.N."/>
        </authorList>
    </citation>
    <scope>NUCLEOTIDE SEQUENCE [LARGE SCALE GENOMIC DNA]</scope>
    <source>
        <strain evidence="1 2">Nm146</strain>
    </source>
</reference>
<dbReference type="RefSeq" id="WP_090669527.1">
    <property type="nucleotide sequence ID" value="NZ_FOUF01000017.1"/>
</dbReference>
<name>A0A1I4R4D2_9PROT</name>
<gene>
    <name evidence="1" type="ORF">SAMN05421880_11756</name>
</gene>